<dbReference type="InterPro" id="IPR032774">
    <property type="entry name" value="WG_beta_rep"/>
</dbReference>
<gene>
    <name evidence="2" type="ORF">KHX13_06455</name>
</gene>
<evidence type="ECO:0000256" key="1">
    <source>
        <dbReference type="SAM" id="SignalP"/>
    </source>
</evidence>
<name>A0A943EGW2_9FIRM</name>
<dbReference type="PANTHER" id="PTHR37841:SF1">
    <property type="entry name" value="DUF3298 DOMAIN-CONTAINING PROTEIN"/>
    <property type="match status" value="1"/>
</dbReference>
<feature type="chain" id="PRO_5037590608" evidence="1">
    <location>
        <begin position="25"/>
        <end position="469"/>
    </location>
</feature>
<comment type="caution">
    <text evidence="2">The sequence shown here is derived from an EMBL/GenBank/DDBJ whole genome shotgun (WGS) entry which is preliminary data.</text>
</comment>
<dbReference type="EMBL" id="JAGZCZ010000006">
    <property type="protein sequence ID" value="MBS5519954.1"/>
    <property type="molecule type" value="Genomic_DNA"/>
</dbReference>
<organism evidence="2 3">
    <name type="scientific">Acidaminococcus intestini</name>
    <dbReference type="NCBI Taxonomy" id="187327"/>
    <lineage>
        <taxon>Bacteria</taxon>
        <taxon>Bacillati</taxon>
        <taxon>Bacillota</taxon>
        <taxon>Negativicutes</taxon>
        <taxon>Acidaminococcales</taxon>
        <taxon>Acidaminococcaceae</taxon>
        <taxon>Acidaminococcus</taxon>
    </lineage>
</organism>
<accession>A0A943EGW2</accession>
<feature type="signal peptide" evidence="1">
    <location>
        <begin position="1"/>
        <end position="24"/>
    </location>
</feature>
<dbReference type="PANTHER" id="PTHR37841">
    <property type="entry name" value="GLR2918 PROTEIN"/>
    <property type="match status" value="1"/>
</dbReference>
<evidence type="ECO:0000313" key="3">
    <source>
        <dbReference type="Proteomes" id="UP000754226"/>
    </source>
</evidence>
<dbReference type="SUPFAM" id="SSF69360">
    <property type="entry name" value="Cell wall binding repeat"/>
    <property type="match status" value="1"/>
</dbReference>
<protein>
    <submittedName>
        <fullName evidence="2">WG repeat-containing protein</fullName>
    </submittedName>
</protein>
<keyword evidence="1" id="KW-0732">Signal</keyword>
<dbReference type="AlphaFoldDB" id="A0A943EGW2"/>
<proteinExistence type="predicted"/>
<dbReference type="Proteomes" id="UP000754226">
    <property type="component" value="Unassembled WGS sequence"/>
</dbReference>
<evidence type="ECO:0000313" key="2">
    <source>
        <dbReference type="EMBL" id="MBS5519954.1"/>
    </source>
</evidence>
<reference evidence="2" key="1">
    <citation type="submission" date="2021-02" db="EMBL/GenBank/DDBJ databases">
        <title>Infant gut strain persistence is associated with maternal origin, phylogeny, and functional potential including surface adhesion and iron acquisition.</title>
        <authorList>
            <person name="Lou Y.C."/>
        </authorList>
    </citation>
    <scope>NUCLEOTIDE SEQUENCE</scope>
    <source>
        <strain evidence="2">L3_106_000M1_dasL3_106_000M1_concoct_15</strain>
    </source>
</reference>
<sequence>MNIKMRCGLMLMVSLIIGAQIVSAAEHLAIVTQKGRAGAIDLQGRVVLPLEYKKIEVEQGGTDAVILVEKDGKYGMYDRTGKAIIAPTLKKVGAFSDGMLAARDQEGWTFYDRTGKALISHYDEVGPFSEGLAAVKKDGKWGYIDKQGTYILKPQYKKAQPFKEGYAAVKIQDRWMYVKKDGTALLVGKAKTVSDMSQGVGIIDGSWLMDTTGARYAKLKAYDYVGSFDEAGLARVGVRRRHRSVFDYVSIGWGWGGHWGVGFPGWSWGPFDLGWGWSDAGYHHHGWGGGISIIPGEVIHPSNLYMGAINKQGQEVIPANYRALSPFHEGRALIVDREGRFGMIDRSGKVVIPASYDELGPFEKNRAPFAYDKHWGFIDESNKIVIENRFTKVTPFVSDATAVLDGGKAALIDLDGTNLVAPQEGYSDVGTYAQDRFPIMDKKSGKWGYMDRKGTLVIPTVYDEAGIFD</sequence>
<dbReference type="Pfam" id="PF14903">
    <property type="entry name" value="WG_beta_rep"/>
    <property type="match status" value="6"/>
</dbReference>